<comment type="function">
    <text evidence="9">Component of the wyosine derivatives biosynthesis pathway that catalyzes the condensation of N-methylguanine with 2 carbon atoms from pyruvate to form the tricyclic 4-demethylwyosine (imG-14) on guanosine-37 of tRNA(Phe).</text>
</comment>
<evidence type="ECO:0000256" key="2">
    <source>
        <dbReference type="ARBA" id="ARBA00022691"/>
    </source>
</evidence>
<dbReference type="GO" id="GO:0005737">
    <property type="term" value="C:cytoplasm"/>
    <property type="evidence" value="ECO:0007669"/>
    <property type="project" value="UniProtKB-SubCell"/>
</dbReference>
<dbReference type="InterPro" id="IPR023993">
    <property type="entry name" value="TYW1_archaea"/>
</dbReference>
<comment type="cofactor">
    <cofactor evidence="9">
        <name>[4Fe-4S] cluster</name>
        <dbReference type="ChEBI" id="CHEBI:49883"/>
    </cofactor>
    <text evidence="9">Binds 2 [4Fe-4S] clusters. Binds 1 [4Fe-4S] cluster coordinated with 3 cysteines and an exchangeable S-adenosyl-L-methionine.</text>
</comment>
<dbReference type="PANTHER" id="PTHR13930:SF0">
    <property type="entry name" value="S-ADENOSYL-L-METHIONINE-DEPENDENT TRNA 4-DEMETHYLWYOSINE SYNTHASE TYW1-RELATED"/>
    <property type="match status" value="1"/>
</dbReference>
<dbReference type="AlphaFoldDB" id="D1YWJ4"/>
<keyword evidence="2 9" id="KW-0949">S-adenosyl-L-methionine</keyword>
<keyword evidence="1 9" id="KW-0004">4Fe-4S</keyword>
<feature type="binding site" evidence="9">
    <location>
        <position position="50"/>
    </location>
    <ligand>
        <name>[4Fe-4S] cluster</name>
        <dbReference type="ChEBI" id="CHEBI:49883"/>
        <label>1</label>
    </ligand>
</feature>
<feature type="binding site" evidence="9">
    <location>
        <position position="63"/>
    </location>
    <ligand>
        <name>[4Fe-4S] cluster</name>
        <dbReference type="ChEBI" id="CHEBI:49883"/>
        <label>2</label>
        <note>4Fe-4S-S-AdoMet</note>
    </ligand>
</feature>
<dbReference type="Proteomes" id="UP000001882">
    <property type="component" value="Chromosome"/>
</dbReference>
<reference evidence="12" key="3">
    <citation type="journal article" date="2011" name="PLoS ONE">
        <title>Genome sequence of a mesophilic hydrogenotrophic methanogen Methanocella paludicola, the first cultivated representative of the order Methanocellales.</title>
        <authorList>
            <person name="Sakai S."/>
            <person name="Takaki Y."/>
            <person name="Shimamura S."/>
            <person name="Sekine M."/>
            <person name="Tajima T."/>
            <person name="Kosugi H."/>
            <person name="Ichikawa N."/>
            <person name="Tasumi E."/>
            <person name="Hiraki A.T."/>
            <person name="Shimizu A."/>
            <person name="Kato Y."/>
            <person name="Nishiko R."/>
            <person name="Mori K."/>
            <person name="Fujita N."/>
            <person name="Imachi H."/>
            <person name="Takai K."/>
        </authorList>
    </citation>
    <scope>NUCLEOTIDE SEQUENCE [LARGE SCALE GENOMIC DNA]</scope>
    <source>
        <strain evidence="12">DSM 17711 / JCM 13418 / NBRC 101707 / SANAE</strain>
    </source>
</reference>
<dbReference type="GO" id="GO:0102521">
    <property type="term" value="F:tRNA-4-demethylwyosine synthase activity"/>
    <property type="evidence" value="ECO:0007669"/>
    <property type="project" value="UniProtKB-EC"/>
</dbReference>
<keyword evidence="3 9" id="KW-0819">tRNA processing</keyword>
<dbReference type="PROSITE" id="PS51918">
    <property type="entry name" value="RADICAL_SAM"/>
    <property type="match status" value="1"/>
</dbReference>
<proteinExistence type="inferred from homology"/>
<organism evidence="11 12">
    <name type="scientific">Methanocella paludicola (strain DSM 17711 / JCM 13418 / NBRC 101707 / SANAE)</name>
    <dbReference type="NCBI Taxonomy" id="304371"/>
    <lineage>
        <taxon>Archaea</taxon>
        <taxon>Methanobacteriati</taxon>
        <taxon>Methanobacteriota</taxon>
        <taxon>Stenosarchaea group</taxon>
        <taxon>Methanomicrobia</taxon>
        <taxon>Methanocellales</taxon>
        <taxon>Methanocellaceae</taxon>
        <taxon>Methanocella</taxon>
    </lineage>
</organism>
<evidence type="ECO:0000256" key="9">
    <source>
        <dbReference type="HAMAP-Rule" id="MF_01921"/>
    </source>
</evidence>
<keyword evidence="12" id="KW-1185">Reference proteome</keyword>
<dbReference type="EMBL" id="AP011532">
    <property type="protein sequence ID" value="BAI60816.1"/>
    <property type="molecule type" value="Genomic_DNA"/>
</dbReference>
<feature type="binding site" evidence="9">
    <location>
        <position position="59"/>
    </location>
    <ligand>
        <name>[4Fe-4S] cluster</name>
        <dbReference type="ChEBI" id="CHEBI:49883"/>
        <label>2</label>
        <note>4Fe-4S-S-AdoMet</note>
    </ligand>
</feature>
<reference evidence="11 12" key="1">
    <citation type="journal article" date="2007" name="Appl. Environ. Microbiol.">
        <title>Isolation of key methanogens for global methane emission from rice paddy fields: a novel isolate affiliated with the clone cluster rice cluster I.</title>
        <authorList>
            <person name="Sakai S."/>
            <person name="Imachi H."/>
            <person name="Sekiguchi Y."/>
            <person name="Ohashi A."/>
            <person name="Harada H."/>
            <person name="Kamagata Y."/>
        </authorList>
    </citation>
    <scope>NUCLEOTIDE SEQUENCE [LARGE SCALE GENOMIC DNA]</scope>
    <source>
        <strain evidence="12">DSM 17711 / JCM 13418 / NBRC 101707 / SANAE</strain>
    </source>
</reference>
<feature type="binding site" evidence="9">
    <location>
        <position position="37"/>
    </location>
    <ligand>
        <name>[4Fe-4S] cluster</name>
        <dbReference type="ChEBI" id="CHEBI:49883"/>
        <label>1</label>
    </ligand>
</feature>
<accession>D1YWJ4</accession>
<dbReference type="GeneID" id="8680782"/>
<dbReference type="STRING" id="304371.MCP_0744"/>
<dbReference type="SFLD" id="SFLDG01071">
    <property type="entry name" value="tRNA_wybutosine-synthesizing"/>
    <property type="match status" value="1"/>
</dbReference>
<dbReference type="HAMAP" id="MF_01921">
    <property type="entry name" value="TYW1_archaea"/>
    <property type="match status" value="1"/>
</dbReference>
<gene>
    <name evidence="9" type="primary">taw1</name>
    <name evidence="11" type="ordered locus">MCP_0744</name>
</gene>
<comment type="subcellular location">
    <subcellularLocation>
        <location evidence="9">Cytoplasm</location>
    </subcellularLocation>
</comment>
<dbReference type="OrthoDB" id="68499at2157"/>
<evidence type="ECO:0000256" key="8">
    <source>
        <dbReference type="ARBA" id="ARBA00049466"/>
    </source>
</evidence>
<keyword evidence="4 9" id="KW-0479">Metal-binding</keyword>
<dbReference type="Pfam" id="PF04055">
    <property type="entry name" value="Radical_SAM"/>
    <property type="match status" value="1"/>
</dbReference>
<evidence type="ECO:0000256" key="3">
    <source>
        <dbReference type="ARBA" id="ARBA00022694"/>
    </source>
</evidence>
<name>D1YWJ4_METPS</name>
<comment type="similarity">
    <text evidence="9">Belongs to the TYW1 family.</text>
</comment>
<dbReference type="RefSeq" id="WP_012899496.1">
    <property type="nucleotide sequence ID" value="NC_013665.1"/>
</dbReference>
<dbReference type="CDD" id="cd01335">
    <property type="entry name" value="Radical_SAM"/>
    <property type="match status" value="1"/>
</dbReference>
<evidence type="ECO:0000313" key="12">
    <source>
        <dbReference type="Proteomes" id="UP000001882"/>
    </source>
</evidence>
<protein>
    <recommendedName>
        <fullName evidence="9">S-adenosyl-L-methionine-dependent tRNA 4-demethylwyosine synthase</fullName>
        <ecNumber evidence="9">4.1.3.44</ecNumber>
    </recommendedName>
    <alternativeName>
        <fullName evidence="9">tRNA wyosine derivatives biosynthesis protein Taw1</fullName>
    </alternativeName>
</protein>
<keyword evidence="7 9" id="KW-0456">Lyase</keyword>
<evidence type="ECO:0000256" key="7">
    <source>
        <dbReference type="ARBA" id="ARBA00023239"/>
    </source>
</evidence>
<dbReference type="InterPro" id="IPR013917">
    <property type="entry name" value="tRNA_wybutosine-synth"/>
</dbReference>
<dbReference type="SUPFAM" id="SSF102114">
    <property type="entry name" value="Radical SAM enzymes"/>
    <property type="match status" value="1"/>
</dbReference>
<dbReference type="EC" id="4.1.3.44" evidence="9"/>
<evidence type="ECO:0000256" key="4">
    <source>
        <dbReference type="ARBA" id="ARBA00022723"/>
    </source>
</evidence>
<feature type="binding site" evidence="9">
    <location>
        <position position="66"/>
    </location>
    <ligand>
        <name>[4Fe-4S] cluster</name>
        <dbReference type="ChEBI" id="CHEBI:49883"/>
        <label>2</label>
        <note>4Fe-4S-S-AdoMet</note>
    </ligand>
</feature>
<dbReference type="Gene3D" id="3.20.20.70">
    <property type="entry name" value="Aldolase class I"/>
    <property type="match status" value="1"/>
</dbReference>
<keyword evidence="9" id="KW-0963">Cytoplasm</keyword>
<dbReference type="SFLD" id="SFLDS00029">
    <property type="entry name" value="Radical_SAM"/>
    <property type="match status" value="1"/>
</dbReference>
<evidence type="ECO:0000256" key="5">
    <source>
        <dbReference type="ARBA" id="ARBA00023004"/>
    </source>
</evidence>
<dbReference type="KEGG" id="mpd:MCP_0744"/>
<dbReference type="eggNOG" id="arCOG04174">
    <property type="taxonomic scope" value="Archaea"/>
</dbReference>
<comment type="catalytic activity">
    <reaction evidence="8 9">
        <text>N(1)-methylguanosine(37) in tRNA(Phe) + pyruvate + S-adenosyl-L-methionine = 4-demethylwyosine(37) in tRNA(Phe) + 5'-deoxyadenosine + L-methionine + CO2 + H2O</text>
        <dbReference type="Rhea" id="RHEA:36347"/>
        <dbReference type="Rhea" id="RHEA-COMP:10164"/>
        <dbReference type="Rhea" id="RHEA-COMP:10165"/>
        <dbReference type="ChEBI" id="CHEBI:15361"/>
        <dbReference type="ChEBI" id="CHEBI:15377"/>
        <dbReference type="ChEBI" id="CHEBI:16526"/>
        <dbReference type="ChEBI" id="CHEBI:17319"/>
        <dbReference type="ChEBI" id="CHEBI:57844"/>
        <dbReference type="ChEBI" id="CHEBI:59789"/>
        <dbReference type="ChEBI" id="CHEBI:64315"/>
        <dbReference type="ChEBI" id="CHEBI:73542"/>
        <dbReference type="EC" id="4.1.3.44"/>
    </reaction>
</comment>
<dbReference type="InterPro" id="IPR058240">
    <property type="entry name" value="rSAM_sf"/>
</dbReference>
<dbReference type="InterPro" id="IPR013785">
    <property type="entry name" value="Aldolase_TIM"/>
</dbReference>
<keyword evidence="5 9" id="KW-0408">Iron</keyword>
<sequence length="301" mass="33963">MSLVELLKKQGYHIIGEHSAIKPCLWLGRSLKSQGACYKSHFYGIQSHLCMQMTPCIACNQRCLHCWRPVEEPYAVRSWDRPETIIEGCLKEQKRFISGYGGIPETDKKKWKDAFEPRHAAISLVGEPTLYPHLKELVALLGERGMSTFIVTNGTRPDVLEKVTPSQLYMSLDAPDRETYLKACNPVADLWDKVNDSLEVLGQRDSRRALRLTLVKGVNMKDPEGYAALIKKAAPDYVEVKAYMHLGYSRNRLPREAMPKHDEVLEFARKVADASGYRLASDVELSRVALVSKDGAVKALM</sequence>
<reference evidence="11 12" key="2">
    <citation type="journal article" date="2008" name="Int. J. Syst. Evol. Microbiol.">
        <title>Methanocella paludicola gen. nov., sp. nov., a methane-producing archaeon, the first isolate of the lineage 'Rice Cluster I', and proposal of the new archaeal order Methanocellales ord. nov.</title>
        <authorList>
            <person name="Sakai S."/>
            <person name="Imachi H."/>
            <person name="Hanada S."/>
            <person name="Ohashi A."/>
            <person name="Harada H."/>
            <person name="Kamagata Y."/>
        </authorList>
    </citation>
    <scope>NUCLEOTIDE SEQUENCE [LARGE SCALE GENOMIC DNA]</scope>
    <source>
        <strain evidence="12">DSM 17711 / JCM 13418 / NBRC 101707 / SANAE</strain>
    </source>
</reference>
<evidence type="ECO:0000313" key="11">
    <source>
        <dbReference type="EMBL" id="BAI60816.1"/>
    </source>
</evidence>
<comment type="subunit">
    <text evidence="9">Monomer.</text>
</comment>
<evidence type="ECO:0000259" key="10">
    <source>
        <dbReference type="PROSITE" id="PS51918"/>
    </source>
</evidence>
<dbReference type="InParanoid" id="D1YWJ4"/>
<dbReference type="GO" id="GO:0008033">
    <property type="term" value="P:tRNA processing"/>
    <property type="evidence" value="ECO:0007669"/>
    <property type="project" value="UniProtKB-UniRule"/>
</dbReference>
<dbReference type="PATRIC" id="fig|304371.9.peg.771"/>
<feature type="domain" description="Radical SAM core" evidence="10">
    <location>
        <begin position="43"/>
        <end position="278"/>
    </location>
</feature>
<evidence type="ECO:0000256" key="1">
    <source>
        <dbReference type="ARBA" id="ARBA00022485"/>
    </source>
</evidence>
<dbReference type="GO" id="GO:0046872">
    <property type="term" value="F:metal ion binding"/>
    <property type="evidence" value="ECO:0007669"/>
    <property type="project" value="UniProtKB-KW"/>
</dbReference>
<keyword evidence="6 9" id="KW-0411">Iron-sulfur</keyword>
<dbReference type="PANTHER" id="PTHR13930">
    <property type="entry name" value="S-ADENOSYL-L-METHIONINE-DEPENDENT TRNA 4-DEMETHYLWYOSINE SYNTHASE"/>
    <property type="match status" value="1"/>
</dbReference>
<feature type="binding site" evidence="9">
    <location>
        <position position="24"/>
    </location>
    <ligand>
        <name>[4Fe-4S] cluster</name>
        <dbReference type="ChEBI" id="CHEBI:49883"/>
        <label>1</label>
    </ligand>
</feature>
<dbReference type="InterPro" id="IPR034556">
    <property type="entry name" value="tRNA_wybutosine-synthase"/>
</dbReference>
<evidence type="ECO:0000256" key="6">
    <source>
        <dbReference type="ARBA" id="ARBA00023014"/>
    </source>
</evidence>
<dbReference type="NCBIfam" id="TIGR03972">
    <property type="entry name" value="rSAM_TYW1"/>
    <property type="match status" value="1"/>
</dbReference>
<dbReference type="SFLD" id="SFLDF00284">
    <property type="entry name" value="tRNA_wybutosine-synthesizing"/>
    <property type="match status" value="1"/>
</dbReference>
<dbReference type="InterPro" id="IPR007197">
    <property type="entry name" value="rSAM"/>
</dbReference>
<dbReference type="GO" id="GO:0051539">
    <property type="term" value="F:4 iron, 4 sulfur cluster binding"/>
    <property type="evidence" value="ECO:0007669"/>
    <property type="project" value="UniProtKB-UniRule"/>
</dbReference>
<dbReference type="Pfam" id="PF08608">
    <property type="entry name" value="Wyosine_form"/>
    <property type="match status" value="1"/>
</dbReference>